<feature type="transmembrane region" description="Helical" evidence="1">
    <location>
        <begin position="125"/>
        <end position="146"/>
    </location>
</feature>
<reference evidence="3" key="1">
    <citation type="journal article" date="2019" name="Int. J. Syst. Evol. Microbiol.">
        <title>The Global Catalogue of Microorganisms (GCM) 10K type strain sequencing project: providing services to taxonomists for standard genome sequencing and annotation.</title>
        <authorList>
            <consortium name="The Broad Institute Genomics Platform"/>
            <consortium name="The Broad Institute Genome Sequencing Center for Infectious Disease"/>
            <person name="Wu L."/>
            <person name="Ma J."/>
        </authorList>
    </citation>
    <scope>NUCLEOTIDE SEQUENCE [LARGE SCALE GENOMIC DNA]</scope>
    <source>
        <strain evidence="3">CECT 8979</strain>
    </source>
</reference>
<proteinExistence type="predicted"/>
<keyword evidence="1" id="KW-0812">Transmembrane</keyword>
<keyword evidence="1" id="KW-0472">Membrane</keyword>
<organism evidence="2 3">
    <name type="scientific">Winogradskyella maritima</name>
    <dbReference type="NCBI Taxonomy" id="1517766"/>
    <lineage>
        <taxon>Bacteria</taxon>
        <taxon>Pseudomonadati</taxon>
        <taxon>Bacteroidota</taxon>
        <taxon>Flavobacteriia</taxon>
        <taxon>Flavobacteriales</taxon>
        <taxon>Flavobacteriaceae</taxon>
        <taxon>Winogradskyella</taxon>
    </lineage>
</organism>
<evidence type="ECO:0000313" key="2">
    <source>
        <dbReference type="EMBL" id="MFC3877843.1"/>
    </source>
</evidence>
<gene>
    <name evidence="2" type="ORF">ACFOSX_11460</name>
</gene>
<evidence type="ECO:0000313" key="3">
    <source>
        <dbReference type="Proteomes" id="UP001595812"/>
    </source>
</evidence>
<feature type="transmembrane region" description="Helical" evidence="1">
    <location>
        <begin position="158"/>
        <end position="176"/>
    </location>
</feature>
<protein>
    <recommendedName>
        <fullName evidence="4">Peptidase M50B-like protein</fullName>
    </recommendedName>
</protein>
<keyword evidence="3" id="KW-1185">Reference proteome</keyword>
<dbReference type="Proteomes" id="UP001595812">
    <property type="component" value="Unassembled WGS sequence"/>
</dbReference>
<keyword evidence="1" id="KW-1133">Transmembrane helix</keyword>
<sequence length="182" mass="20107">MNPSKNIMNLKYIVICLLAVVLTFLLHEGAHYLTGTLLGYDMEMTLNSVSLAEGQSYSEPWHQQAVSIAGPVFTMLQAVVVYKLLSTSGSVLWYPFLFITALMRLMASVISYIGMPNDEARVSSWLGIGKMTLPVIVTLLLITLSIQASRQHLIPVKTNVFTFIILSIGITGLVYSNQYLST</sequence>
<evidence type="ECO:0000256" key="1">
    <source>
        <dbReference type="SAM" id="Phobius"/>
    </source>
</evidence>
<dbReference type="RefSeq" id="WP_386101034.1">
    <property type="nucleotide sequence ID" value="NZ_JBHSAT010000020.1"/>
</dbReference>
<dbReference type="EMBL" id="JBHSAT010000020">
    <property type="protein sequence ID" value="MFC3877843.1"/>
    <property type="molecule type" value="Genomic_DNA"/>
</dbReference>
<comment type="caution">
    <text evidence="2">The sequence shown here is derived from an EMBL/GenBank/DDBJ whole genome shotgun (WGS) entry which is preliminary data.</text>
</comment>
<accession>A0ABV8AIG9</accession>
<evidence type="ECO:0008006" key="4">
    <source>
        <dbReference type="Google" id="ProtNLM"/>
    </source>
</evidence>
<name>A0ABV8AIG9_9FLAO</name>
<feature type="transmembrane region" description="Helical" evidence="1">
    <location>
        <begin position="12"/>
        <end position="33"/>
    </location>
</feature>
<feature type="transmembrane region" description="Helical" evidence="1">
    <location>
        <begin position="92"/>
        <end position="113"/>
    </location>
</feature>
<feature type="transmembrane region" description="Helical" evidence="1">
    <location>
        <begin position="65"/>
        <end position="85"/>
    </location>
</feature>